<dbReference type="SUPFAM" id="SSF51735">
    <property type="entry name" value="NAD(P)-binding Rossmann-fold domains"/>
    <property type="match status" value="1"/>
</dbReference>
<gene>
    <name evidence="4" type="ORF">K1W69_12720</name>
</gene>
<keyword evidence="5" id="KW-1185">Reference proteome</keyword>
<dbReference type="EMBL" id="JAICBX010000002">
    <property type="protein sequence ID" value="MBW8638052.1"/>
    <property type="molecule type" value="Genomic_DNA"/>
</dbReference>
<dbReference type="Proteomes" id="UP001196509">
    <property type="component" value="Unassembled WGS sequence"/>
</dbReference>
<evidence type="ECO:0000256" key="1">
    <source>
        <dbReference type="ARBA" id="ARBA00023027"/>
    </source>
</evidence>
<dbReference type="InterPro" id="IPR001509">
    <property type="entry name" value="Epimerase_deHydtase"/>
</dbReference>
<dbReference type="PANTHER" id="PTHR43574">
    <property type="entry name" value="EPIMERASE-RELATED"/>
    <property type="match status" value="1"/>
</dbReference>
<feature type="domain" description="DUF1731" evidence="3">
    <location>
        <begin position="250"/>
        <end position="280"/>
    </location>
</feature>
<reference evidence="4" key="1">
    <citation type="submission" date="2021-08" db="EMBL/GenBank/DDBJ databases">
        <title>Hoeflea bacterium WL0058 sp. nov., isolated from the sediment.</title>
        <authorList>
            <person name="Wang L."/>
            <person name="Zhang D."/>
        </authorList>
    </citation>
    <scope>NUCLEOTIDE SEQUENCE</scope>
    <source>
        <strain evidence="4">WL0058</strain>
    </source>
</reference>
<dbReference type="Pfam" id="PF08338">
    <property type="entry name" value="DUF1731"/>
    <property type="match status" value="1"/>
</dbReference>
<dbReference type="InterPro" id="IPR013549">
    <property type="entry name" value="DUF1731"/>
</dbReference>
<dbReference type="Gene3D" id="3.40.50.720">
    <property type="entry name" value="NAD(P)-binding Rossmann-like Domain"/>
    <property type="match status" value="1"/>
</dbReference>
<evidence type="ECO:0000313" key="5">
    <source>
        <dbReference type="Proteomes" id="UP001196509"/>
    </source>
</evidence>
<accession>A0AAE2ZP00</accession>
<organism evidence="4 5">
    <name type="scientific">Flavimaribacter sediminis</name>
    <dbReference type="NCBI Taxonomy" id="2865987"/>
    <lineage>
        <taxon>Bacteria</taxon>
        <taxon>Pseudomonadati</taxon>
        <taxon>Pseudomonadota</taxon>
        <taxon>Alphaproteobacteria</taxon>
        <taxon>Hyphomicrobiales</taxon>
        <taxon>Rhizobiaceae</taxon>
        <taxon>Flavimaribacter</taxon>
    </lineage>
</organism>
<dbReference type="Pfam" id="PF01370">
    <property type="entry name" value="Epimerase"/>
    <property type="match status" value="1"/>
</dbReference>
<protein>
    <submittedName>
        <fullName evidence="4">DUF1731 domain-containing protein</fullName>
    </submittedName>
</protein>
<proteinExistence type="predicted"/>
<evidence type="ECO:0000259" key="3">
    <source>
        <dbReference type="Pfam" id="PF08338"/>
    </source>
</evidence>
<comment type="caution">
    <text evidence="4">The sequence shown here is derived from an EMBL/GenBank/DDBJ whole genome shotgun (WGS) entry which is preliminary data.</text>
</comment>
<dbReference type="InterPro" id="IPR036291">
    <property type="entry name" value="NAD(P)-bd_dom_sf"/>
</dbReference>
<dbReference type="CDD" id="cd05266">
    <property type="entry name" value="SDR_a4"/>
    <property type="match status" value="1"/>
</dbReference>
<keyword evidence="1" id="KW-0520">NAD</keyword>
<dbReference type="AlphaFoldDB" id="A0AAE2ZP00"/>
<feature type="domain" description="NAD-dependent epimerase/dehydratase" evidence="2">
    <location>
        <begin position="98"/>
        <end position="203"/>
    </location>
</feature>
<name>A0AAE2ZP00_9HYPH</name>
<dbReference type="RefSeq" id="WP_220228713.1">
    <property type="nucleotide sequence ID" value="NZ_JAICBX010000002.1"/>
</dbReference>
<sequence length="289" mass="32063">MDLFILGAGFSGQEIARRMDGAARITGTSRAVTRFEALQAAGIEPVLFDGECLTDTLLEALARTTHLVQSVRPNERGDPLLRLTGGDLKRFMPKLQWVCYLSTVGVYGDHDGAWVTEETPSQPVNKRSQWRVDAEQGWLEFSKRTGMPVAIARLGGIYGPGRNTFVKIDRGEARRLVKPGQVFNRIHVADVAGAVDHLAKKQASGFWNVVDNEPCPPQDVVTFACNLMGVEPPPEIAFEDADLTPMARSFYADNKRVSNAKLRESGYRFQYPDYRAALEAMWSDGSWRG</sequence>
<evidence type="ECO:0000259" key="2">
    <source>
        <dbReference type="Pfam" id="PF01370"/>
    </source>
</evidence>
<evidence type="ECO:0000313" key="4">
    <source>
        <dbReference type="EMBL" id="MBW8638052.1"/>
    </source>
</evidence>